<dbReference type="Pfam" id="PF08240">
    <property type="entry name" value="ADH_N"/>
    <property type="match status" value="1"/>
</dbReference>
<dbReference type="AlphaFoldDB" id="A0AB34G6M7"/>
<keyword evidence="3" id="KW-1185">Reference proteome</keyword>
<dbReference type="EMBL" id="JAQHRD010000001">
    <property type="protein sequence ID" value="KAJ6447187.1"/>
    <property type="molecule type" value="Genomic_DNA"/>
</dbReference>
<dbReference type="PANTHER" id="PTHR43482">
    <property type="entry name" value="PROTEIN AST1-RELATED"/>
    <property type="match status" value="1"/>
</dbReference>
<protein>
    <submittedName>
        <fullName evidence="2">Zinc-containing alcohol dehydrogenase</fullName>
    </submittedName>
</protein>
<gene>
    <name evidence="2" type="ORF">O9K51_01962</name>
</gene>
<dbReference type="Gene3D" id="3.90.180.10">
    <property type="entry name" value="Medium-chain alcohol dehydrogenases, catalytic domain"/>
    <property type="match status" value="1"/>
</dbReference>
<feature type="domain" description="Enoyl reductase (ER)" evidence="1">
    <location>
        <begin position="10"/>
        <end position="313"/>
    </location>
</feature>
<sequence length="316" mass="32977">MKAVQILGDKSAPSITLSDSLPQPTATGSDILIRVHAAGVTSDEVSWPEVYNTAERIPGHDISGVVAALGPSFAGPLAVGDEVFAMLSADAARGGQADYTIASPSEVARKPAAISHAEAAALPIPFLTAWEAIFQHAKLNKGVRVLVTGASGAVGVQLVQIAEQLLSAEVFGLASSRNHSYVQGLGASRVVDYNTPNWEDAVGQVDAVFDTVGGETLEKASRTVKSGGAVVTVADPPPPWAFGKAKPELSDEKPGVNWVYFVVTASGAILEKATEMLQAGTLKPLPVKEFPVDQAVEAWEFGRQRGRSGKVVINFA</sequence>
<accession>A0AB34G6M7</accession>
<dbReference type="SUPFAM" id="SSF51735">
    <property type="entry name" value="NAD(P)-binding Rossmann-fold domains"/>
    <property type="match status" value="1"/>
</dbReference>
<dbReference type="InterPro" id="IPR052585">
    <property type="entry name" value="Lipid_raft_assoc_Zn_ADH"/>
</dbReference>
<dbReference type="InterPro" id="IPR036291">
    <property type="entry name" value="NAD(P)-bd_dom_sf"/>
</dbReference>
<reference evidence="2" key="1">
    <citation type="submission" date="2023-01" db="EMBL/GenBank/DDBJ databases">
        <title>The growth and conidiation of Purpureocillium lavendulum are regulated by nitrogen source and histone H3K14 acetylation.</title>
        <authorList>
            <person name="Tang P."/>
            <person name="Han J."/>
            <person name="Zhang C."/>
            <person name="Tang P."/>
            <person name="Qi F."/>
            <person name="Zhang K."/>
            <person name="Liang L."/>
        </authorList>
    </citation>
    <scope>NUCLEOTIDE SEQUENCE</scope>
    <source>
        <strain evidence="2">YMF1.00683</strain>
    </source>
</reference>
<dbReference type="Pfam" id="PF13602">
    <property type="entry name" value="ADH_zinc_N_2"/>
    <property type="match status" value="1"/>
</dbReference>
<comment type="caution">
    <text evidence="2">The sequence shown here is derived from an EMBL/GenBank/DDBJ whole genome shotgun (WGS) entry which is preliminary data.</text>
</comment>
<proteinExistence type="predicted"/>
<dbReference type="Proteomes" id="UP001163105">
    <property type="component" value="Unassembled WGS sequence"/>
</dbReference>
<dbReference type="InterPro" id="IPR013154">
    <property type="entry name" value="ADH-like_N"/>
</dbReference>
<dbReference type="InterPro" id="IPR011032">
    <property type="entry name" value="GroES-like_sf"/>
</dbReference>
<dbReference type="CDD" id="cd05289">
    <property type="entry name" value="MDR_like_2"/>
    <property type="match status" value="1"/>
</dbReference>
<dbReference type="Gene3D" id="3.40.50.720">
    <property type="entry name" value="NAD(P)-binding Rossmann-like Domain"/>
    <property type="match status" value="1"/>
</dbReference>
<evidence type="ECO:0000313" key="2">
    <source>
        <dbReference type="EMBL" id="KAJ6447187.1"/>
    </source>
</evidence>
<evidence type="ECO:0000259" key="1">
    <source>
        <dbReference type="SMART" id="SM00829"/>
    </source>
</evidence>
<dbReference type="SUPFAM" id="SSF50129">
    <property type="entry name" value="GroES-like"/>
    <property type="match status" value="1"/>
</dbReference>
<name>A0AB34G6M7_9HYPO</name>
<dbReference type="PANTHER" id="PTHR43482:SF4">
    <property type="entry name" value="ALCOHOL DEHYDROGENASE, PUTATIVE (AFU_ORTHOLOGUE AFUA_7G06260)-RELATED"/>
    <property type="match status" value="1"/>
</dbReference>
<evidence type="ECO:0000313" key="3">
    <source>
        <dbReference type="Proteomes" id="UP001163105"/>
    </source>
</evidence>
<dbReference type="GO" id="GO:0016491">
    <property type="term" value="F:oxidoreductase activity"/>
    <property type="evidence" value="ECO:0007669"/>
    <property type="project" value="InterPro"/>
</dbReference>
<organism evidence="2 3">
    <name type="scientific">Purpureocillium lavendulum</name>
    <dbReference type="NCBI Taxonomy" id="1247861"/>
    <lineage>
        <taxon>Eukaryota</taxon>
        <taxon>Fungi</taxon>
        <taxon>Dikarya</taxon>
        <taxon>Ascomycota</taxon>
        <taxon>Pezizomycotina</taxon>
        <taxon>Sordariomycetes</taxon>
        <taxon>Hypocreomycetidae</taxon>
        <taxon>Hypocreales</taxon>
        <taxon>Ophiocordycipitaceae</taxon>
        <taxon>Purpureocillium</taxon>
    </lineage>
</organism>
<dbReference type="InterPro" id="IPR020843">
    <property type="entry name" value="ER"/>
</dbReference>
<dbReference type="SMART" id="SM00829">
    <property type="entry name" value="PKS_ER"/>
    <property type="match status" value="1"/>
</dbReference>